<dbReference type="InterPro" id="IPR036047">
    <property type="entry name" value="F-box-like_dom_sf"/>
</dbReference>
<dbReference type="Pfam" id="PF25372">
    <property type="entry name" value="DUF7885"/>
    <property type="match status" value="1"/>
</dbReference>
<dbReference type="Pfam" id="PF12937">
    <property type="entry name" value="F-box-like"/>
    <property type="match status" value="1"/>
</dbReference>
<dbReference type="GO" id="GO:0005737">
    <property type="term" value="C:cytoplasm"/>
    <property type="evidence" value="ECO:0007669"/>
    <property type="project" value="TreeGrafter"/>
</dbReference>
<protein>
    <recommendedName>
        <fullName evidence="6">F-box domain-containing protein</fullName>
    </recommendedName>
</protein>
<proteinExistence type="predicted"/>
<name>A0AAN9J9N1_CLITE</name>
<dbReference type="GO" id="GO:0051603">
    <property type="term" value="P:proteolysis involved in protein catabolic process"/>
    <property type="evidence" value="ECO:0007669"/>
    <property type="project" value="UniProtKB-ARBA"/>
</dbReference>
<sequence length="367" mass="40005">MVDKERLRSDVLNLSFEKLMMVAVGGGNSGKGGVIKEWKDIPVELLMQILSLVDDQTGITASEVCRGWREAICFGLTRLSLSWCSKNMNNLVISLAPKFTKLQTLILRQDKPQLEDNAVETIANFCHDLQILDLSKSFKLTDRSLYAIAHGCLDLTRLNISGCSAFSDSALAYVVSLCRKLIVLNLCGCVKAASDTALQAIGHCCNQLQSLNLRWCENVSDVGVMSLAYGCPDLRTVDLCGCVRITDDSVIALANRCPHLRSLGLYYCQNITDRAMYSLAQSKVSNRMWASVKGGNNEDGLRTLNISQCTALTPSAVQAVCDSFPALHTCSGRHSLIISGCLNLTSVHCACAVHAHRAINMLPHPAH</sequence>
<dbReference type="Proteomes" id="UP001359559">
    <property type="component" value="Unassembled WGS sequence"/>
</dbReference>
<dbReference type="EMBL" id="JAYKXN010000004">
    <property type="protein sequence ID" value="KAK7293803.1"/>
    <property type="molecule type" value="Genomic_DNA"/>
</dbReference>
<organism evidence="4 5">
    <name type="scientific">Clitoria ternatea</name>
    <name type="common">Butterfly pea</name>
    <dbReference type="NCBI Taxonomy" id="43366"/>
    <lineage>
        <taxon>Eukaryota</taxon>
        <taxon>Viridiplantae</taxon>
        <taxon>Streptophyta</taxon>
        <taxon>Embryophyta</taxon>
        <taxon>Tracheophyta</taxon>
        <taxon>Spermatophyta</taxon>
        <taxon>Magnoliopsida</taxon>
        <taxon>eudicotyledons</taxon>
        <taxon>Gunneridae</taxon>
        <taxon>Pentapetalae</taxon>
        <taxon>rosids</taxon>
        <taxon>fabids</taxon>
        <taxon>Fabales</taxon>
        <taxon>Fabaceae</taxon>
        <taxon>Papilionoideae</taxon>
        <taxon>50 kb inversion clade</taxon>
        <taxon>NPAAA clade</taxon>
        <taxon>indigoferoid/millettioid clade</taxon>
        <taxon>Phaseoleae</taxon>
        <taxon>Clitoria</taxon>
    </lineage>
</organism>
<dbReference type="InterPro" id="IPR050648">
    <property type="entry name" value="F-box_LRR-repeat"/>
</dbReference>
<reference evidence="4 5" key="1">
    <citation type="submission" date="2024-01" db="EMBL/GenBank/DDBJ databases">
        <title>The genomes of 5 underutilized Papilionoideae crops provide insights into root nodulation and disease resistance.</title>
        <authorList>
            <person name="Yuan L."/>
        </authorList>
    </citation>
    <scope>NUCLEOTIDE SEQUENCE [LARGE SCALE GENOMIC DNA]</scope>
    <source>
        <strain evidence="4">LY-2023</strain>
        <tissue evidence="4">Leaf</tissue>
    </source>
</reference>
<keyword evidence="1" id="KW-0833">Ubl conjugation pathway</keyword>
<dbReference type="Gene3D" id="3.80.10.10">
    <property type="entry name" value="Ribonuclease Inhibitor"/>
    <property type="match status" value="1"/>
</dbReference>
<feature type="domain" description="F-box/LRR-repeat protein 15-like leucin rich repeat" evidence="3">
    <location>
        <begin position="152"/>
        <end position="318"/>
    </location>
</feature>
<evidence type="ECO:0000259" key="2">
    <source>
        <dbReference type="Pfam" id="PF12937"/>
    </source>
</evidence>
<gene>
    <name evidence="4" type="ORF">RJT34_16678</name>
</gene>
<dbReference type="PANTHER" id="PTHR13382:SF68">
    <property type="entry name" value="AT02704P"/>
    <property type="match status" value="1"/>
</dbReference>
<dbReference type="AlphaFoldDB" id="A0AAN9J9N1"/>
<accession>A0AAN9J9N1</accession>
<evidence type="ECO:0008006" key="6">
    <source>
        <dbReference type="Google" id="ProtNLM"/>
    </source>
</evidence>
<evidence type="ECO:0000256" key="1">
    <source>
        <dbReference type="ARBA" id="ARBA00022786"/>
    </source>
</evidence>
<evidence type="ECO:0000313" key="4">
    <source>
        <dbReference type="EMBL" id="KAK7293803.1"/>
    </source>
</evidence>
<dbReference type="CDD" id="cd22161">
    <property type="entry name" value="F-box_AtSKP2-like"/>
    <property type="match status" value="1"/>
</dbReference>
<dbReference type="SUPFAM" id="SSF81383">
    <property type="entry name" value="F-box domain"/>
    <property type="match status" value="1"/>
</dbReference>
<dbReference type="InterPro" id="IPR032675">
    <property type="entry name" value="LRR_dom_sf"/>
</dbReference>
<dbReference type="SMART" id="SM00367">
    <property type="entry name" value="LRR_CC"/>
    <property type="match status" value="9"/>
</dbReference>
<dbReference type="Gene3D" id="1.20.1280.50">
    <property type="match status" value="1"/>
</dbReference>
<keyword evidence="5" id="KW-1185">Reference proteome</keyword>
<dbReference type="InterPro" id="IPR006553">
    <property type="entry name" value="Leu-rich_rpt_Cys-con_subtyp"/>
</dbReference>
<dbReference type="FunFam" id="3.80.10.10:FF:000188">
    <property type="entry name" value="F-box protein SKP2B"/>
    <property type="match status" value="1"/>
</dbReference>
<dbReference type="PANTHER" id="PTHR13382">
    <property type="entry name" value="MITOCHONDRIAL ATP SYNTHASE COUPLING FACTOR B"/>
    <property type="match status" value="1"/>
</dbReference>
<dbReference type="InterPro" id="IPR001810">
    <property type="entry name" value="F-box_dom"/>
</dbReference>
<comment type="caution">
    <text evidence="4">The sequence shown here is derived from an EMBL/GenBank/DDBJ whole genome shotgun (WGS) entry which is preliminary data.</text>
</comment>
<dbReference type="InterPro" id="IPR057207">
    <property type="entry name" value="FBXL15_LRR"/>
</dbReference>
<feature type="domain" description="F-box" evidence="2">
    <location>
        <begin position="38"/>
        <end position="72"/>
    </location>
</feature>
<evidence type="ECO:0000313" key="5">
    <source>
        <dbReference type="Proteomes" id="UP001359559"/>
    </source>
</evidence>
<evidence type="ECO:0000259" key="3">
    <source>
        <dbReference type="Pfam" id="PF25372"/>
    </source>
</evidence>
<dbReference type="SUPFAM" id="SSF52047">
    <property type="entry name" value="RNI-like"/>
    <property type="match status" value="1"/>
</dbReference>